<organism evidence="2">
    <name type="scientific">uncultured Caudovirales phage</name>
    <dbReference type="NCBI Taxonomy" id="2100421"/>
    <lineage>
        <taxon>Viruses</taxon>
        <taxon>Duplodnaviria</taxon>
        <taxon>Heunggongvirae</taxon>
        <taxon>Uroviricota</taxon>
        <taxon>Caudoviricetes</taxon>
        <taxon>Peduoviridae</taxon>
        <taxon>Maltschvirus</taxon>
        <taxon>Maltschvirus maltsch</taxon>
    </lineage>
</organism>
<protein>
    <submittedName>
        <fullName evidence="2">Helix-turn-helix domain containing protein</fullName>
    </submittedName>
</protein>
<reference evidence="2" key="1">
    <citation type="submission" date="2020-04" db="EMBL/GenBank/DDBJ databases">
        <authorList>
            <person name="Chiriac C."/>
            <person name="Salcher M."/>
            <person name="Ghai R."/>
            <person name="Kavagutti S V."/>
        </authorList>
    </citation>
    <scope>NUCLEOTIDE SEQUENCE</scope>
</reference>
<dbReference type="InterPro" id="IPR055245">
    <property type="entry name" value="HTH_proteobacteria"/>
</dbReference>
<sequence length="71" mass="8305">MSPQAQKLLKYLKKHKKIQPLEALKELGIYRLSARILDLRNDGISITTNRIQVKNRQKEICVVAEYKLEAR</sequence>
<dbReference type="EMBL" id="LR796215">
    <property type="protein sequence ID" value="CAB4127853.1"/>
    <property type="molecule type" value="Genomic_DNA"/>
</dbReference>
<feature type="domain" description="Winged helix-turn-helix" evidence="1">
    <location>
        <begin position="3"/>
        <end position="68"/>
    </location>
</feature>
<evidence type="ECO:0000259" key="1">
    <source>
        <dbReference type="Pfam" id="PF14090"/>
    </source>
</evidence>
<evidence type="ECO:0000313" key="2">
    <source>
        <dbReference type="EMBL" id="CAB4127853.1"/>
    </source>
</evidence>
<name>A0A6J5L3P3_9CAUD</name>
<accession>A0A6J5L3P3</accession>
<dbReference type="Pfam" id="PF14090">
    <property type="entry name" value="HTH_39"/>
    <property type="match status" value="1"/>
</dbReference>
<proteinExistence type="predicted"/>
<gene>
    <name evidence="2" type="ORF">UFOVP96_27</name>
</gene>